<dbReference type="PANTHER" id="PTHR11440">
    <property type="entry name" value="LECITHIN-CHOLESTEROL ACYLTRANSFERASE-RELATED"/>
    <property type="match status" value="1"/>
</dbReference>
<dbReference type="GO" id="GO:0006629">
    <property type="term" value="P:lipid metabolic process"/>
    <property type="evidence" value="ECO:0007669"/>
    <property type="project" value="InterPro"/>
</dbReference>
<sequence length="418" mass="47876">MEKVSTSSIKNDLQPVVIIPGLGQSRLEYRLKNDEKLNEYKPLWLDMNAINRYKQQYLTNLEIQYNPETDEYSSANHVEVRAQEFGGVNGFSILDPNYPEHTDRFSVLVKDLESVGYVVGKSLFGAPYDFRLAGPTNVKKFGFFADFQNLIEKAYTINDDKKVFLLGHSLGCILSNHFLSSFVSDQWKKKYIEAFISVNGPYGGVVPCFGQIAAYRKWMIPGVSAEESYSMVKFSAPTYWILPNKHGFDEDNDIFAEIPSLGVKITVKNMPWVFESTGRLKQLCAMNNIIDIRDQLQSPGTKSYIFTCTGKPTLQKIIYHGSQLKQEQNKDKDQEQNKEQNKEQNQEHGDWWKHEGEEIMSDGDGQVLVKSLRVPYLWGKMQKDPVVVKEYSNADHSGILKDETFLRDLKAIIFEGRK</sequence>
<name>A0A5J4WGL9_9EUKA</name>
<dbReference type="SUPFAM" id="SSF53474">
    <property type="entry name" value="alpha/beta-Hydrolases"/>
    <property type="match status" value="1"/>
</dbReference>
<dbReference type="EMBL" id="SNRW01002131">
    <property type="protein sequence ID" value="KAA6393813.1"/>
    <property type="molecule type" value="Genomic_DNA"/>
</dbReference>
<dbReference type="Pfam" id="PF02450">
    <property type="entry name" value="LCAT"/>
    <property type="match status" value="1"/>
</dbReference>
<comment type="caution">
    <text evidence="2">The sequence shown here is derived from an EMBL/GenBank/DDBJ whole genome shotgun (WGS) entry which is preliminary data.</text>
</comment>
<reference evidence="2 3" key="1">
    <citation type="submission" date="2019-03" db="EMBL/GenBank/DDBJ databases">
        <title>Single cell metagenomics reveals metabolic interactions within the superorganism composed of flagellate Streblomastix strix and complex community of Bacteroidetes bacteria on its surface.</title>
        <authorList>
            <person name="Treitli S.C."/>
            <person name="Kolisko M."/>
            <person name="Husnik F."/>
            <person name="Keeling P."/>
            <person name="Hampl V."/>
        </authorList>
    </citation>
    <scope>NUCLEOTIDE SEQUENCE [LARGE SCALE GENOMIC DNA]</scope>
    <source>
        <strain evidence="2">ST1C</strain>
    </source>
</reference>
<dbReference type="Gene3D" id="3.40.50.1820">
    <property type="entry name" value="alpha/beta hydrolase"/>
    <property type="match status" value="1"/>
</dbReference>
<evidence type="ECO:0000313" key="2">
    <source>
        <dbReference type="EMBL" id="KAA6393813.1"/>
    </source>
</evidence>
<gene>
    <name evidence="2" type="ORF">EZS28_010657</name>
</gene>
<feature type="region of interest" description="Disordered" evidence="1">
    <location>
        <begin position="325"/>
        <end position="349"/>
    </location>
</feature>
<dbReference type="GO" id="GO:0008374">
    <property type="term" value="F:O-acyltransferase activity"/>
    <property type="evidence" value="ECO:0007669"/>
    <property type="project" value="InterPro"/>
</dbReference>
<accession>A0A5J4WGL9</accession>
<organism evidence="2 3">
    <name type="scientific">Streblomastix strix</name>
    <dbReference type="NCBI Taxonomy" id="222440"/>
    <lineage>
        <taxon>Eukaryota</taxon>
        <taxon>Metamonada</taxon>
        <taxon>Preaxostyla</taxon>
        <taxon>Oxymonadida</taxon>
        <taxon>Streblomastigidae</taxon>
        <taxon>Streblomastix</taxon>
    </lineage>
</organism>
<dbReference type="InterPro" id="IPR029058">
    <property type="entry name" value="AB_hydrolase_fold"/>
</dbReference>
<evidence type="ECO:0000256" key="1">
    <source>
        <dbReference type="SAM" id="MobiDB-lite"/>
    </source>
</evidence>
<dbReference type="OrthoDB" id="190846at2759"/>
<evidence type="ECO:0008006" key="4">
    <source>
        <dbReference type="Google" id="ProtNLM"/>
    </source>
</evidence>
<dbReference type="InterPro" id="IPR003386">
    <property type="entry name" value="LACT/PDAT_acylTrfase"/>
</dbReference>
<feature type="compositionally biased region" description="Basic and acidic residues" evidence="1">
    <location>
        <begin position="327"/>
        <end position="349"/>
    </location>
</feature>
<dbReference type="AlphaFoldDB" id="A0A5J4WGL9"/>
<proteinExistence type="predicted"/>
<evidence type="ECO:0000313" key="3">
    <source>
        <dbReference type="Proteomes" id="UP000324800"/>
    </source>
</evidence>
<protein>
    <recommendedName>
        <fullName evidence="4">Lecithin:cholesterol acyltransferase family protein</fullName>
    </recommendedName>
</protein>
<dbReference type="Proteomes" id="UP000324800">
    <property type="component" value="Unassembled WGS sequence"/>
</dbReference>